<dbReference type="SUPFAM" id="SSF55031">
    <property type="entry name" value="Bacterial exopeptidase dimerisation domain"/>
    <property type="match status" value="1"/>
</dbReference>
<dbReference type="NCBIfam" id="NF006771">
    <property type="entry name" value="PRK09290.1-5"/>
    <property type="match status" value="1"/>
</dbReference>
<feature type="binding site" evidence="7">
    <location>
        <position position="79"/>
    </location>
    <ligand>
        <name>Zn(2+)</name>
        <dbReference type="ChEBI" id="CHEBI:29105"/>
        <label>1</label>
    </ligand>
</feature>
<evidence type="ECO:0000256" key="3">
    <source>
        <dbReference type="ARBA" id="ARBA00011738"/>
    </source>
</evidence>
<evidence type="ECO:0000256" key="7">
    <source>
        <dbReference type="PIRSR" id="PIRSR001235-1"/>
    </source>
</evidence>
<dbReference type="Pfam" id="PF01546">
    <property type="entry name" value="Peptidase_M20"/>
    <property type="match status" value="1"/>
</dbReference>
<protein>
    <submittedName>
        <fullName evidence="9">Zn-dependent hydrolase</fullName>
    </submittedName>
</protein>
<name>A0A1U9KBS6_9BACL</name>
<dbReference type="InterPro" id="IPR036264">
    <property type="entry name" value="Bact_exopeptidase_dim_dom"/>
</dbReference>
<dbReference type="SUPFAM" id="SSF53187">
    <property type="entry name" value="Zn-dependent exopeptidases"/>
    <property type="match status" value="1"/>
</dbReference>
<dbReference type="AlphaFoldDB" id="A0A1U9KBS6"/>
<proteinExistence type="inferred from homology"/>
<dbReference type="GO" id="GO:0016813">
    <property type="term" value="F:hydrolase activity, acting on carbon-nitrogen (but not peptide) bonds, in linear amidines"/>
    <property type="evidence" value="ECO:0007669"/>
    <property type="project" value="InterPro"/>
</dbReference>
<dbReference type="Gene3D" id="3.40.630.10">
    <property type="entry name" value="Zn peptidases"/>
    <property type="match status" value="1"/>
</dbReference>
<dbReference type="CDD" id="cd03884">
    <property type="entry name" value="M20_bAS"/>
    <property type="match status" value="1"/>
</dbReference>
<dbReference type="InterPro" id="IPR011650">
    <property type="entry name" value="Peptidase_M20_dimer"/>
</dbReference>
<feature type="binding site" evidence="7">
    <location>
        <position position="114"/>
    </location>
    <ligand>
        <name>Zn(2+)</name>
        <dbReference type="ChEBI" id="CHEBI:29105"/>
        <label>2</label>
    </ligand>
</feature>
<comment type="cofactor">
    <cofactor evidence="1">
        <name>Mn(2+)</name>
        <dbReference type="ChEBI" id="CHEBI:29035"/>
    </cofactor>
</comment>
<keyword evidence="10" id="KW-1185">Reference proteome</keyword>
<feature type="domain" description="Peptidase M20 dimerisation" evidence="8">
    <location>
        <begin position="198"/>
        <end position="299"/>
    </location>
</feature>
<dbReference type="PANTHER" id="PTHR32494:SF19">
    <property type="entry name" value="ALLANTOATE DEIMINASE-RELATED"/>
    <property type="match status" value="1"/>
</dbReference>
<dbReference type="EMBL" id="CP019699">
    <property type="protein sequence ID" value="AQS57515.1"/>
    <property type="molecule type" value="Genomic_DNA"/>
</dbReference>
<keyword evidence="5 9" id="KW-0378">Hydrolase</keyword>
<dbReference type="OrthoDB" id="9808195at2"/>
<dbReference type="NCBIfam" id="TIGR01879">
    <property type="entry name" value="hydantase"/>
    <property type="match status" value="1"/>
</dbReference>
<keyword evidence="6" id="KW-0464">Manganese</keyword>
<evidence type="ECO:0000256" key="2">
    <source>
        <dbReference type="ARBA" id="ARBA00006153"/>
    </source>
</evidence>
<dbReference type="Proteomes" id="UP000188603">
    <property type="component" value="Chromosome"/>
</dbReference>
<comment type="subunit">
    <text evidence="3">Homodimer.</text>
</comment>
<reference evidence="9 10" key="1">
    <citation type="journal article" date="2015" name="Int. J. Syst. Evol. Microbiol.">
        <title>Novibacillus thermophilus gen. nov., sp. nov., a Gram-staining-negative and moderately thermophilic member of the family Thermoactinomycetaceae.</title>
        <authorList>
            <person name="Yang G."/>
            <person name="Chen J."/>
            <person name="Zhou S."/>
        </authorList>
    </citation>
    <scope>NUCLEOTIDE SEQUENCE [LARGE SCALE GENOMIC DNA]</scope>
    <source>
        <strain evidence="9 10">SG-1</strain>
    </source>
</reference>
<dbReference type="InterPro" id="IPR010158">
    <property type="entry name" value="Amidase_Cbmase"/>
</dbReference>
<evidence type="ECO:0000256" key="4">
    <source>
        <dbReference type="ARBA" id="ARBA00022723"/>
    </source>
</evidence>
<feature type="binding site" evidence="7">
    <location>
        <position position="179"/>
    </location>
    <ligand>
        <name>Zn(2+)</name>
        <dbReference type="ChEBI" id="CHEBI:29105"/>
        <label>1</label>
    </ligand>
</feature>
<dbReference type="PANTHER" id="PTHR32494">
    <property type="entry name" value="ALLANTOATE DEIMINASE-RELATED"/>
    <property type="match status" value="1"/>
</dbReference>
<dbReference type="GO" id="GO:0046872">
    <property type="term" value="F:metal ion binding"/>
    <property type="evidence" value="ECO:0007669"/>
    <property type="project" value="UniProtKB-KW"/>
</dbReference>
<evidence type="ECO:0000256" key="6">
    <source>
        <dbReference type="ARBA" id="ARBA00023211"/>
    </source>
</evidence>
<dbReference type="InterPro" id="IPR002933">
    <property type="entry name" value="Peptidase_M20"/>
</dbReference>
<keyword evidence="7" id="KW-0862">Zinc</keyword>
<evidence type="ECO:0000313" key="10">
    <source>
        <dbReference type="Proteomes" id="UP000188603"/>
    </source>
</evidence>
<evidence type="ECO:0000256" key="5">
    <source>
        <dbReference type="ARBA" id="ARBA00022801"/>
    </source>
</evidence>
<comment type="cofactor">
    <cofactor evidence="7">
        <name>Zn(2+)</name>
        <dbReference type="ChEBI" id="CHEBI:29105"/>
    </cofactor>
    <text evidence="7">Binds 2 Zn(2+) ions per subunit.</text>
</comment>
<dbReference type="Gene3D" id="3.30.70.360">
    <property type="match status" value="1"/>
</dbReference>
<feature type="binding site" evidence="7">
    <location>
        <position position="370"/>
    </location>
    <ligand>
        <name>Zn(2+)</name>
        <dbReference type="ChEBI" id="CHEBI:29105"/>
        <label>2</label>
    </ligand>
</feature>
<evidence type="ECO:0000313" key="9">
    <source>
        <dbReference type="EMBL" id="AQS57515.1"/>
    </source>
</evidence>
<dbReference type="PIRSF" id="PIRSF001235">
    <property type="entry name" value="Amidase_carbamoylase"/>
    <property type="match status" value="1"/>
</dbReference>
<comment type="similarity">
    <text evidence="2">Belongs to the peptidase M20 family.</text>
</comment>
<keyword evidence="4 7" id="KW-0479">Metal-binding</keyword>
<feature type="binding site" evidence="7">
    <location>
        <position position="79"/>
    </location>
    <ligand>
        <name>Zn(2+)</name>
        <dbReference type="ChEBI" id="CHEBI:29105"/>
        <label>2</label>
    </ligand>
</feature>
<feature type="binding site" evidence="7">
    <location>
        <position position="68"/>
    </location>
    <ligand>
        <name>Zn(2+)</name>
        <dbReference type="ChEBI" id="CHEBI:29105"/>
        <label>1</label>
    </ligand>
</feature>
<accession>A0A1U9KBS6</accession>
<dbReference type="STRING" id="1471761.B0W44_10955"/>
<dbReference type="KEGG" id="ntr:B0W44_10955"/>
<gene>
    <name evidence="9" type="ORF">B0W44_10955</name>
</gene>
<sequence>MHLGKIGRNEAGGITRLSFTPEEKEAKAFVADLMEQASLAVDEDAMGNLFGRREGRNPQAPAVLIGSHVDSVVNGGMFDGTAGVLSGIEVLHTLQEHGWQGSHPVEVVAFTDEEGARFSTGMLGSQALVGQLTQEALDSHKDADGMSVAEAMKEAGYDPLKLREAKRDPSTVKAYLELHIEQGKVLESQGLSVGVVTGIVGLRWLHLTLKGEAGHAGTTPMKLRRDPLAAASVVMAYLEDTVKGEADTVGTVGQLRVRPGGINIIPGEVELTMDIRSLSRATLDKVEQALRQFIDDICQERKVHCALDVLHRLEPVSCSPGIVDTIENAVKETGLDLFHLASGAGHDAMVMARMTDVGMIFVRSKDGVSHNPKEWTEKDDLGDGADVLLKTVTALAR</sequence>
<dbReference type="Pfam" id="PF07687">
    <property type="entry name" value="M20_dimer"/>
    <property type="match status" value="1"/>
</dbReference>
<organism evidence="9 10">
    <name type="scientific">Novibacillus thermophilus</name>
    <dbReference type="NCBI Taxonomy" id="1471761"/>
    <lineage>
        <taxon>Bacteria</taxon>
        <taxon>Bacillati</taxon>
        <taxon>Bacillota</taxon>
        <taxon>Bacilli</taxon>
        <taxon>Bacillales</taxon>
        <taxon>Thermoactinomycetaceae</taxon>
        <taxon>Novibacillus</taxon>
    </lineage>
</organism>
<evidence type="ECO:0000256" key="1">
    <source>
        <dbReference type="ARBA" id="ARBA00001936"/>
    </source>
</evidence>
<evidence type="ECO:0000259" key="8">
    <source>
        <dbReference type="Pfam" id="PF07687"/>
    </source>
</evidence>